<dbReference type="GO" id="GO:0046872">
    <property type="term" value="F:metal ion binding"/>
    <property type="evidence" value="ECO:0007669"/>
    <property type="project" value="UniProtKB-KW"/>
</dbReference>
<evidence type="ECO:0000256" key="7">
    <source>
        <dbReference type="ARBA" id="ARBA00023014"/>
    </source>
</evidence>
<gene>
    <name evidence="14" type="ORF">DLM_2188</name>
</gene>
<evidence type="ECO:0000256" key="10">
    <source>
        <dbReference type="RuleBase" id="RU361275"/>
    </source>
</evidence>
<evidence type="ECO:0000259" key="13">
    <source>
        <dbReference type="Pfam" id="PF00694"/>
    </source>
</evidence>
<keyword evidence="4 10" id="KW-0004">4Fe-4S</keyword>
<dbReference type="UniPathway" id="UPA00223">
    <property type="reaction ID" value="UER00718"/>
</dbReference>
<sequence>MRSASYLREFSFGNGQIGLYYALPLLEQEGFGAISRLPVSLRIMLESLLRHVDGQYVSEAHLRQLAGWQPQAPRETEIPFVVARILLQDFTGVPLLCDLAAMRDATMRLGRDPLLITPKIPVHLVVDHSVQVDFFREPDALQRNLQLEYERNGERYRFIKWGQHAFANLHVTPPGQGIVHQVNLEYLAPGLSRQGKIYFPDTLVGTDSHTTMINGLGVLGWGVGGIEAESAMLGLPVFLLQPDVLGVHLHGQVSAGVTATDVVLTLTELLRKSDVVGDFVEFFGNGAARLTVPDRATIANMAPEYGATVAYFPPDHQTVAYLTATGRDGEQVAAFQAYFQAQQMFGMPRLGEIDYSRVINVNLADIKPCVAGPRRPQDRIPLDALQQSFLTTLSTPTEHGGFGKDAAAPARPAGPASGTPLAHGDIVIAAITSCTNTSHPGSMLTAGLLARKAVALGLKVPSHIKTSLAPGSQVVRDYLQSAGLLEPLAQLGFRLLAYGCTTCIGNSGPLDLTLEQQIVDDDLICAAVLSGNRNFEARIHPALRANFLMSPPLVVAFALAGRIDIDLTRAPLGHDAQGNAVYLSMLWPSPQEIERAVHAAENPARYPQLYQVADAPLWQELPLNTHKSYNWPLSSYIARPPFLDKVTLDSLPPVPAIRQARALLLLGDSVTTDHISPAGSIAPDSCAGGYLQQLGIPPRLFNSYGSRRGNHEVMVRGTFANIRIHNLMLAPAGDGSRVTGGYSLHQPDGTQGFIYDVAQRYQAEGVPLLVIAGKEYGSGSSRDWAAKGTALLGVRAVIAESFERIHRSNLVGMGVLPLQFQAGDSICTLGLTGRESFALEGLHSPLSPAQPVQLHINYPDGCHQVCTLQLRVDTPTEVAYCLHGGVLPYVLHQLLQA</sequence>
<evidence type="ECO:0000256" key="9">
    <source>
        <dbReference type="ARBA" id="ARBA00023501"/>
    </source>
</evidence>
<dbReference type="PROSITE" id="PS01244">
    <property type="entry name" value="ACONITASE_2"/>
    <property type="match status" value="1"/>
</dbReference>
<dbReference type="InterPro" id="IPR015928">
    <property type="entry name" value="Aconitase/3IPM_dehydase_swvl"/>
</dbReference>
<dbReference type="NCBIfam" id="TIGR01341">
    <property type="entry name" value="aconitase_1"/>
    <property type="match status" value="1"/>
</dbReference>
<evidence type="ECO:0000256" key="11">
    <source>
        <dbReference type="SAM" id="MobiDB-lite"/>
    </source>
</evidence>
<comment type="catalytic activity">
    <reaction evidence="9 10">
        <text>citrate = D-threo-isocitrate</text>
        <dbReference type="Rhea" id="RHEA:10336"/>
        <dbReference type="ChEBI" id="CHEBI:15562"/>
        <dbReference type="ChEBI" id="CHEBI:16947"/>
        <dbReference type="EC" id="4.2.1.3"/>
    </reaction>
</comment>
<evidence type="ECO:0000256" key="6">
    <source>
        <dbReference type="ARBA" id="ARBA00023004"/>
    </source>
</evidence>
<dbReference type="Gene3D" id="6.10.190.10">
    <property type="match status" value="1"/>
</dbReference>
<keyword evidence="15" id="KW-1185">Reference proteome</keyword>
<comment type="pathway">
    <text evidence="2">Carbohydrate metabolism; tricarboxylic acid cycle; isocitrate from oxaloacetate: step 2/2.</text>
</comment>
<keyword evidence="8 10" id="KW-0456">Lyase</keyword>
<keyword evidence="7 10" id="KW-0411">Iron-sulfur</keyword>
<dbReference type="InterPro" id="IPR036008">
    <property type="entry name" value="Aconitase_4Fe-4S_dom"/>
</dbReference>
<dbReference type="InterPro" id="IPR018136">
    <property type="entry name" value="Aconitase_4Fe-4S_BS"/>
</dbReference>
<dbReference type="Gene3D" id="3.20.19.10">
    <property type="entry name" value="Aconitase, domain 4"/>
    <property type="match status" value="1"/>
</dbReference>
<comment type="function">
    <text evidence="10">Catalyzes the isomerization of citrate to isocitrate via cis-aconitate.</text>
</comment>
<dbReference type="Pfam" id="PF00694">
    <property type="entry name" value="Aconitase_C"/>
    <property type="match status" value="1"/>
</dbReference>
<feature type="domain" description="Aconitase A/isopropylmalate dehydratase small subunit swivel" evidence="13">
    <location>
        <begin position="689"/>
        <end position="822"/>
    </location>
</feature>
<dbReference type="InterPro" id="IPR000573">
    <property type="entry name" value="AconitaseA/IPMdHydase_ssu_swvl"/>
</dbReference>
<dbReference type="EMBL" id="AP018823">
    <property type="protein sequence ID" value="BBF85803.1"/>
    <property type="molecule type" value="Genomic_DNA"/>
</dbReference>
<evidence type="ECO:0000313" key="15">
    <source>
        <dbReference type="Proteomes" id="UP000198290"/>
    </source>
</evidence>
<evidence type="ECO:0000256" key="1">
    <source>
        <dbReference type="ARBA" id="ARBA00001966"/>
    </source>
</evidence>
<evidence type="ECO:0000256" key="2">
    <source>
        <dbReference type="ARBA" id="ARBA00004717"/>
    </source>
</evidence>
<dbReference type="Gene3D" id="3.30.499.10">
    <property type="entry name" value="Aconitase, domain 3"/>
    <property type="match status" value="2"/>
</dbReference>
<protein>
    <recommendedName>
        <fullName evidence="10">Aconitate hydratase</fullName>
        <shortName evidence="10">Aconitase</shortName>
        <ecNumber evidence="10">4.2.1.3</ecNumber>
    </recommendedName>
</protein>
<name>A0A3G9GG37_9NEIS</name>
<evidence type="ECO:0000256" key="8">
    <source>
        <dbReference type="ARBA" id="ARBA00023239"/>
    </source>
</evidence>
<dbReference type="SUPFAM" id="SSF53732">
    <property type="entry name" value="Aconitase iron-sulfur domain"/>
    <property type="match status" value="1"/>
</dbReference>
<dbReference type="NCBIfam" id="NF006757">
    <property type="entry name" value="PRK09277.1"/>
    <property type="match status" value="1"/>
</dbReference>
<dbReference type="Proteomes" id="UP000198290">
    <property type="component" value="Chromosome"/>
</dbReference>
<dbReference type="InterPro" id="IPR044137">
    <property type="entry name" value="AcnA_IRP_Swivel"/>
</dbReference>
<dbReference type="GO" id="GO:0006099">
    <property type="term" value="P:tricarboxylic acid cycle"/>
    <property type="evidence" value="ECO:0007669"/>
    <property type="project" value="UniProtKB-UniPathway"/>
</dbReference>
<reference evidence="14 15" key="2">
    <citation type="journal article" date="2017" name="Genome Announc.">
        <title>Draft genome sequence of Aquitalea magnusonii strain H3, a plant growth-promoting bacterium of duckweed Lemna minor.</title>
        <authorList>
            <person name="Ishizawa H."/>
            <person name="Kuroda M."/>
            <person name="Ike M."/>
        </authorList>
    </citation>
    <scope>NUCLEOTIDE SEQUENCE [LARGE SCALE GENOMIC DNA]</scope>
    <source>
        <strain evidence="14 15">H3</strain>
    </source>
</reference>
<dbReference type="Pfam" id="PF00330">
    <property type="entry name" value="Aconitase"/>
    <property type="match status" value="1"/>
</dbReference>
<dbReference type="InterPro" id="IPR001030">
    <property type="entry name" value="Acoase/IPM_deHydtase_lsu_aba"/>
</dbReference>
<accession>A0A3G9GG37</accession>
<dbReference type="NCBIfam" id="NF009520">
    <property type="entry name" value="PRK12881.1"/>
    <property type="match status" value="1"/>
</dbReference>
<organism evidence="14 15">
    <name type="scientific">Aquitalea magnusonii</name>
    <dbReference type="NCBI Taxonomy" id="332411"/>
    <lineage>
        <taxon>Bacteria</taxon>
        <taxon>Pseudomonadati</taxon>
        <taxon>Pseudomonadota</taxon>
        <taxon>Betaproteobacteria</taxon>
        <taxon>Neisseriales</taxon>
        <taxon>Chromobacteriaceae</taxon>
        <taxon>Aquitalea</taxon>
    </lineage>
</organism>
<reference evidence="15" key="1">
    <citation type="journal article" date="2017" name="Biotechnol. Biofuels">
        <title>Evaluation of environmental bacterial communities as a factor affecting the growth of duckweed Lemna minor.</title>
        <authorList>
            <person name="Ishizawa H."/>
            <person name="Kuroda M."/>
            <person name="Morikawa M."/>
            <person name="Ike M."/>
        </authorList>
    </citation>
    <scope>NUCLEOTIDE SEQUENCE [LARGE SCALE GENOMIC DNA]</scope>
    <source>
        <strain evidence="15">H3</strain>
    </source>
</reference>
<reference evidence="15" key="3">
    <citation type="journal article" date="2017" name="Plant Physiol. Biochem.">
        <title>Differential oxidative and antioxidative response of duckweed Lemna minor toward plant growth promoting/inhibiting bacteria.</title>
        <authorList>
            <person name="Ishizawa H."/>
            <person name="Kuroda M."/>
            <person name="Morikawa M."/>
            <person name="Ike M."/>
        </authorList>
    </citation>
    <scope>NUCLEOTIDE SEQUENCE [LARGE SCALE GENOMIC DNA]</scope>
    <source>
        <strain evidence="15">H3</strain>
    </source>
</reference>
<dbReference type="SUPFAM" id="SSF52016">
    <property type="entry name" value="LeuD/IlvD-like"/>
    <property type="match status" value="1"/>
</dbReference>
<feature type="compositionally biased region" description="Low complexity" evidence="11">
    <location>
        <begin position="406"/>
        <end position="416"/>
    </location>
</feature>
<proteinExistence type="inferred from homology"/>
<comment type="cofactor">
    <cofactor evidence="1">
        <name>[4Fe-4S] cluster</name>
        <dbReference type="ChEBI" id="CHEBI:49883"/>
    </cofactor>
</comment>
<dbReference type="GO" id="GO:0051539">
    <property type="term" value="F:4 iron, 4 sulfur cluster binding"/>
    <property type="evidence" value="ECO:0007669"/>
    <property type="project" value="UniProtKB-KW"/>
</dbReference>
<evidence type="ECO:0000259" key="12">
    <source>
        <dbReference type="Pfam" id="PF00330"/>
    </source>
</evidence>
<dbReference type="FunFam" id="3.20.19.10:FF:000001">
    <property type="entry name" value="Aconitate hydratase"/>
    <property type="match status" value="1"/>
</dbReference>
<evidence type="ECO:0000256" key="3">
    <source>
        <dbReference type="ARBA" id="ARBA00007185"/>
    </source>
</evidence>
<dbReference type="AlphaFoldDB" id="A0A3G9GG37"/>
<feature type="domain" description="Aconitase/3-isopropylmalate dehydratase large subunit alpha/beta/alpha" evidence="12">
    <location>
        <begin position="71"/>
        <end position="561"/>
    </location>
</feature>
<evidence type="ECO:0000256" key="4">
    <source>
        <dbReference type="ARBA" id="ARBA00022485"/>
    </source>
</evidence>
<keyword evidence="5" id="KW-0479">Metal-binding</keyword>
<dbReference type="RefSeq" id="WP_089086312.1">
    <property type="nucleotide sequence ID" value="NZ_AP018823.1"/>
</dbReference>
<dbReference type="PRINTS" id="PR00415">
    <property type="entry name" value="ACONITASE"/>
</dbReference>
<dbReference type="InterPro" id="IPR006249">
    <property type="entry name" value="Aconitase/IRP2"/>
</dbReference>
<evidence type="ECO:0000256" key="5">
    <source>
        <dbReference type="ARBA" id="ARBA00022723"/>
    </source>
</evidence>
<dbReference type="EC" id="4.2.1.3" evidence="10"/>
<keyword evidence="6 10" id="KW-0408">Iron</keyword>
<evidence type="ECO:0000313" key="14">
    <source>
        <dbReference type="EMBL" id="BBF85803.1"/>
    </source>
</evidence>
<dbReference type="CDD" id="cd01580">
    <property type="entry name" value="AcnA_IRP_Swivel"/>
    <property type="match status" value="1"/>
</dbReference>
<dbReference type="OrthoDB" id="9764318at2"/>
<dbReference type="PANTHER" id="PTHR11670">
    <property type="entry name" value="ACONITASE/IRON-RESPONSIVE ELEMENT FAMILY MEMBER"/>
    <property type="match status" value="1"/>
</dbReference>
<dbReference type="GO" id="GO:0003994">
    <property type="term" value="F:aconitate hydratase activity"/>
    <property type="evidence" value="ECO:0007669"/>
    <property type="project" value="UniProtKB-EC"/>
</dbReference>
<dbReference type="InterPro" id="IPR015931">
    <property type="entry name" value="Acnase/IPM_dHydase_lsu_aba_1/3"/>
</dbReference>
<comment type="similarity">
    <text evidence="3 10">Belongs to the aconitase/IPM isomerase family.</text>
</comment>
<dbReference type="KEGG" id="amah:DLM_2188"/>
<feature type="region of interest" description="Disordered" evidence="11">
    <location>
        <begin position="399"/>
        <end position="418"/>
    </location>
</feature>